<dbReference type="InterPro" id="IPR023393">
    <property type="entry name" value="START-like_dom_sf"/>
</dbReference>
<dbReference type="Proteomes" id="UP001139971">
    <property type="component" value="Unassembled WGS sequence"/>
</dbReference>
<dbReference type="SUPFAM" id="SSF55961">
    <property type="entry name" value="Bet v1-like"/>
    <property type="match status" value="1"/>
</dbReference>
<evidence type="ECO:0000313" key="2">
    <source>
        <dbReference type="Proteomes" id="UP001139971"/>
    </source>
</evidence>
<sequence length="275" mass="29675">MSVKHEASGRRFVETQFEVPGTPEEVWEAIATGPGISAWFVPARFEERDGKPVGVTYEFGPGSEIRGIVTAWDPPRTYAARQEEGWGGAPPIATEWNVEARSGGTCVIRIVHSLFASTDEWDDQLEGAESGWSGFLAILRVYVAHFRGRRSALTQLRSPAEGTDAQIWEALTTALGLQGASVGQRFAAPAGVPPFGGIVEYVTENPYDALLRIDRPAPGIVALGVAGMPGGPSMVGVNLYLYGDEAAATLDREKPVWEAWLQERFPMPADSSDGE</sequence>
<dbReference type="Pfam" id="PF10604">
    <property type="entry name" value="Polyketide_cyc2"/>
    <property type="match status" value="1"/>
</dbReference>
<dbReference type="InterPro" id="IPR019587">
    <property type="entry name" value="Polyketide_cyclase/dehydratase"/>
</dbReference>
<accession>A0A9X3YMH5</accession>
<comment type="caution">
    <text evidence="1">The sequence shown here is derived from an EMBL/GenBank/DDBJ whole genome shotgun (WGS) entry which is preliminary data.</text>
</comment>
<dbReference type="CDD" id="cd07814">
    <property type="entry name" value="SRPBCC_CalC_Aha1-like"/>
    <property type="match status" value="1"/>
</dbReference>
<reference evidence="1" key="1">
    <citation type="submission" date="2023-02" db="EMBL/GenBank/DDBJ databases">
        <title>Tahibacter soli sp. nov. isolated from soil.</title>
        <authorList>
            <person name="Baek J.H."/>
            <person name="Lee J.K."/>
            <person name="Choi D.G."/>
            <person name="Jeon C.O."/>
        </authorList>
    </citation>
    <scope>NUCLEOTIDE SEQUENCE</scope>
    <source>
        <strain evidence="1">BL</strain>
    </source>
</reference>
<dbReference type="EMBL" id="JAOVZO020000018">
    <property type="protein sequence ID" value="MDC8013960.1"/>
    <property type="molecule type" value="Genomic_DNA"/>
</dbReference>
<protein>
    <submittedName>
        <fullName evidence="1">SRPBCC domain-containing protein</fullName>
    </submittedName>
</protein>
<dbReference type="AlphaFoldDB" id="A0A9X3YMH5"/>
<evidence type="ECO:0000313" key="1">
    <source>
        <dbReference type="EMBL" id="MDC8013960.1"/>
    </source>
</evidence>
<keyword evidence="2" id="KW-1185">Reference proteome</keyword>
<organism evidence="1 2">
    <name type="scientific">Tahibacter soli</name>
    <dbReference type="NCBI Taxonomy" id="2983605"/>
    <lineage>
        <taxon>Bacteria</taxon>
        <taxon>Pseudomonadati</taxon>
        <taxon>Pseudomonadota</taxon>
        <taxon>Gammaproteobacteria</taxon>
        <taxon>Lysobacterales</taxon>
        <taxon>Rhodanobacteraceae</taxon>
        <taxon>Tahibacter</taxon>
    </lineage>
</organism>
<dbReference type="RefSeq" id="WP_263541603.1">
    <property type="nucleotide sequence ID" value="NZ_JAOVZO020000018.1"/>
</dbReference>
<dbReference type="Gene3D" id="3.30.530.20">
    <property type="match status" value="1"/>
</dbReference>
<gene>
    <name evidence="1" type="ORF">OD750_015560</name>
</gene>
<name>A0A9X3YMH5_9GAMM</name>
<proteinExistence type="predicted"/>